<gene>
    <name evidence="3" type="primary">eif-3.H</name>
    <name evidence="3" type="ORF">CM83_279</name>
</gene>
<feature type="domain" description="DUF5641" evidence="2">
    <location>
        <begin position="72"/>
        <end position="169"/>
    </location>
</feature>
<feature type="compositionally biased region" description="Low complexity" evidence="1">
    <location>
        <begin position="223"/>
        <end position="232"/>
    </location>
</feature>
<evidence type="ECO:0000313" key="3">
    <source>
        <dbReference type="EMBL" id="JAG43462.1"/>
    </source>
</evidence>
<dbReference type="EMBL" id="GBHO01000142">
    <property type="protein sequence ID" value="JAG43462.1"/>
    <property type="molecule type" value="Transcribed_RNA"/>
</dbReference>
<organism evidence="3">
    <name type="scientific">Lygus hesperus</name>
    <name type="common">Western plant bug</name>
    <dbReference type="NCBI Taxonomy" id="30085"/>
    <lineage>
        <taxon>Eukaryota</taxon>
        <taxon>Metazoa</taxon>
        <taxon>Ecdysozoa</taxon>
        <taxon>Arthropoda</taxon>
        <taxon>Hexapoda</taxon>
        <taxon>Insecta</taxon>
        <taxon>Pterygota</taxon>
        <taxon>Neoptera</taxon>
        <taxon>Paraneoptera</taxon>
        <taxon>Hemiptera</taxon>
        <taxon>Heteroptera</taxon>
        <taxon>Panheteroptera</taxon>
        <taxon>Cimicomorpha</taxon>
        <taxon>Miridae</taxon>
        <taxon>Mirini</taxon>
        <taxon>Lygus</taxon>
    </lineage>
</organism>
<dbReference type="InterPro" id="IPR040676">
    <property type="entry name" value="DUF5641"/>
</dbReference>
<dbReference type="GO" id="GO:0003743">
    <property type="term" value="F:translation initiation factor activity"/>
    <property type="evidence" value="ECO:0007669"/>
    <property type="project" value="UniProtKB-KW"/>
</dbReference>
<accession>A0A0A9ZDV8</accession>
<keyword evidence="3" id="KW-0396">Initiation factor</keyword>
<feature type="compositionally biased region" description="Polar residues" evidence="1">
    <location>
        <begin position="175"/>
        <end position="220"/>
    </location>
</feature>
<dbReference type="Pfam" id="PF18701">
    <property type="entry name" value="DUF5641"/>
    <property type="match status" value="1"/>
</dbReference>
<proteinExistence type="predicted"/>
<feature type="non-terminal residue" evidence="3">
    <location>
        <position position="1"/>
    </location>
</feature>
<protein>
    <submittedName>
        <fullName evidence="3">Eukaryotic translation initiation factor 3 subunit H</fullName>
    </submittedName>
</protein>
<reference evidence="3" key="1">
    <citation type="journal article" date="2014" name="PLoS ONE">
        <title>Transcriptome-Based Identification of ABC Transporters in the Western Tarnished Plant Bug Lygus hesperus.</title>
        <authorList>
            <person name="Hull J.J."/>
            <person name="Chaney K."/>
            <person name="Geib S.M."/>
            <person name="Fabrick J.A."/>
            <person name="Brent C.S."/>
            <person name="Walsh D."/>
            <person name="Lavine L.C."/>
        </authorList>
    </citation>
    <scope>NUCLEOTIDE SEQUENCE</scope>
</reference>
<reference evidence="3" key="2">
    <citation type="submission" date="2014-07" db="EMBL/GenBank/DDBJ databases">
        <authorList>
            <person name="Hull J."/>
        </authorList>
    </citation>
    <scope>NUCLEOTIDE SEQUENCE</scope>
</reference>
<keyword evidence="3" id="KW-0648">Protein biosynthesis</keyword>
<evidence type="ECO:0000256" key="1">
    <source>
        <dbReference type="SAM" id="MobiDB-lite"/>
    </source>
</evidence>
<name>A0A0A9ZDV8_LYGHE</name>
<feature type="region of interest" description="Disordered" evidence="1">
    <location>
        <begin position="175"/>
        <end position="235"/>
    </location>
</feature>
<evidence type="ECO:0000259" key="2">
    <source>
        <dbReference type="Pfam" id="PF18701"/>
    </source>
</evidence>
<dbReference type="PANTHER" id="PTHR47331">
    <property type="entry name" value="PHD-TYPE DOMAIN-CONTAINING PROTEIN"/>
    <property type="match status" value="1"/>
</dbReference>
<sequence>LDRSLLTENQFHTVIKEIESVLNTRPLTAVGDDLEHVLTPSDFLRPGGPATLEPPISHQSSSAIQTSLVAGWKRNQKMLQEFRRMFLNQYLVGLRERHRFGHKQPRVVSTATPKVGTVVLVKGDTANRAHWNIAKIKALLPSNDGKIRTVRVLFPSGSELTRPINLLYPLEVSASSTDTNARNEETQQTTPIDSTRSPSVPSQDSTDATLAVPQPTQTDGHQARPQRASASQARRRIREWTSALFTAAIQ</sequence>
<dbReference type="AlphaFoldDB" id="A0A0A9ZDV8"/>